<dbReference type="SUPFAM" id="SSF53448">
    <property type="entry name" value="Nucleotide-diphospho-sugar transferases"/>
    <property type="match status" value="1"/>
</dbReference>
<comment type="caution">
    <text evidence="1">The sequence shown here is derived from an EMBL/GenBank/DDBJ whole genome shotgun (WGS) entry which is preliminary data.</text>
</comment>
<dbReference type="RefSeq" id="WP_248681664.1">
    <property type="nucleotide sequence ID" value="NZ_JALPRY010000003.1"/>
</dbReference>
<keyword evidence="2" id="KW-1185">Reference proteome</keyword>
<protein>
    <recommendedName>
        <fullName evidence="3">Glycosyltransferase 2-like domain-containing protein</fullName>
    </recommendedName>
</protein>
<evidence type="ECO:0000313" key="1">
    <source>
        <dbReference type="EMBL" id="MCK8778808.1"/>
    </source>
</evidence>
<gene>
    <name evidence="1" type="ORF">M0654_02320</name>
</gene>
<dbReference type="EMBL" id="JALPRY010000003">
    <property type="protein sequence ID" value="MCK8778808.1"/>
    <property type="molecule type" value="Genomic_DNA"/>
</dbReference>
<name>A0ABT0ILP5_9HYPH</name>
<accession>A0ABT0ILP5</accession>
<evidence type="ECO:0000313" key="2">
    <source>
        <dbReference type="Proteomes" id="UP001202827"/>
    </source>
</evidence>
<proteinExistence type="predicted"/>
<evidence type="ECO:0008006" key="3">
    <source>
        <dbReference type="Google" id="ProtNLM"/>
    </source>
</evidence>
<dbReference type="InterPro" id="IPR029044">
    <property type="entry name" value="Nucleotide-diphossugar_trans"/>
</dbReference>
<reference evidence="1 2" key="1">
    <citation type="submission" date="2022-04" db="EMBL/GenBank/DDBJ databases">
        <title>Rhizobium coralii sp. nov., isolated from coral Turbinaria peltata.</title>
        <authorList>
            <person name="Sun H."/>
        </authorList>
    </citation>
    <scope>NUCLEOTIDE SEQUENCE [LARGE SCALE GENOMIC DNA]</scope>
    <source>
        <strain evidence="1 2">NTR19</strain>
    </source>
</reference>
<sequence>MHESTIDLCIVAGRRPKLLRKTLESFSKDVFAQFSFSNAFVNIDPVFGTEDDAVACIEVVREHFPQAVIYQPEKPGFCAAVKRLWGGTRSDYVFHLEDDWTALTTIGLQVLEPFLDPKVMQVSFHTADQNWDIARKGHLHRRNDYARIFGIKIPLFRTFPKFTTSPSILRGDFARQAAALMDETRDPEKQFYSGVNPALERMAAPYDNYIFSPRQTPVIRDIGRDWRDQRQITKIIDNATSYWVEK</sequence>
<organism evidence="1 2">
    <name type="scientific">Neorhizobium turbinariae</name>
    <dbReference type="NCBI Taxonomy" id="2937795"/>
    <lineage>
        <taxon>Bacteria</taxon>
        <taxon>Pseudomonadati</taxon>
        <taxon>Pseudomonadota</taxon>
        <taxon>Alphaproteobacteria</taxon>
        <taxon>Hyphomicrobiales</taxon>
        <taxon>Rhizobiaceae</taxon>
        <taxon>Rhizobium/Agrobacterium group</taxon>
        <taxon>Neorhizobium</taxon>
    </lineage>
</organism>
<dbReference type="Proteomes" id="UP001202827">
    <property type="component" value="Unassembled WGS sequence"/>
</dbReference>